<dbReference type="PANTHER" id="PTHR24960">
    <property type="entry name" value="PHOTOSYSTEM I IRON-SULFUR CENTER-RELATED"/>
    <property type="match status" value="1"/>
</dbReference>
<dbReference type="GO" id="GO:0051539">
    <property type="term" value="F:4 iron, 4 sulfur cluster binding"/>
    <property type="evidence" value="ECO:0007669"/>
    <property type="project" value="UniProtKB-KW"/>
</dbReference>
<dbReference type="Gene3D" id="3.30.70.20">
    <property type="match status" value="1"/>
</dbReference>
<sequence>MSTALTSDTVVAGPAAAPAGSFDTINGSVVSVIVNHDKCIAGKGCRVCIDVCPTDILAFDIADGKVKMVYDECWYCLPCVHDCPTQAITVEIPYLLR</sequence>
<dbReference type="InterPro" id="IPR050157">
    <property type="entry name" value="PSI_iron-sulfur_center"/>
</dbReference>
<feature type="domain" description="4Fe-4S ferredoxin-type" evidence="5">
    <location>
        <begin position="64"/>
        <end position="93"/>
    </location>
</feature>
<dbReference type="GO" id="GO:0005737">
    <property type="term" value="C:cytoplasm"/>
    <property type="evidence" value="ECO:0007669"/>
    <property type="project" value="TreeGrafter"/>
</dbReference>
<evidence type="ECO:0000256" key="3">
    <source>
        <dbReference type="ARBA" id="ARBA00023004"/>
    </source>
</evidence>
<dbReference type="InterPro" id="IPR017896">
    <property type="entry name" value="4Fe4S_Fe-S-bd"/>
</dbReference>
<evidence type="ECO:0000256" key="2">
    <source>
        <dbReference type="ARBA" id="ARBA00022723"/>
    </source>
</evidence>
<dbReference type="PROSITE" id="PS51379">
    <property type="entry name" value="4FE4S_FER_2"/>
    <property type="match status" value="2"/>
</dbReference>
<dbReference type="Pfam" id="PF13237">
    <property type="entry name" value="Fer4_10"/>
    <property type="match status" value="1"/>
</dbReference>
<name>A0A1M5Y8D8_9BURK</name>
<proteinExistence type="predicted"/>
<evidence type="ECO:0000256" key="4">
    <source>
        <dbReference type="ARBA" id="ARBA00023014"/>
    </source>
</evidence>
<dbReference type="AlphaFoldDB" id="A0A1M5Y8D8"/>
<organism evidence="6 7">
    <name type="scientific">Pollutimonas bauzanensis</name>
    <dbReference type="NCBI Taxonomy" id="658167"/>
    <lineage>
        <taxon>Bacteria</taxon>
        <taxon>Pseudomonadati</taxon>
        <taxon>Pseudomonadota</taxon>
        <taxon>Betaproteobacteria</taxon>
        <taxon>Burkholderiales</taxon>
        <taxon>Alcaligenaceae</taxon>
        <taxon>Pollutimonas</taxon>
    </lineage>
</organism>
<dbReference type="STRING" id="658167.SAMN04488135_108133"/>
<keyword evidence="7" id="KW-1185">Reference proteome</keyword>
<accession>A0A1M5Y8D8</accession>
<evidence type="ECO:0000313" key="7">
    <source>
        <dbReference type="Proteomes" id="UP000184226"/>
    </source>
</evidence>
<reference evidence="6 7" key="1">
    <citation type="submission" date="2016-11" db="EMBL/GenBank/DDBJ databases">
        <authorList>
            <person name="Jaros S."/>
            <person name="Januszkiewicz K."/>
            <person name="Wedrychowicz H."/>
        </authorList>
    </citation>
    <scope>NUCLEOTIDE SEQUENCE [LARGE SCALE GENOMIC DNA]</scope>
    <source>
        <strain evidence="6 7">CGMCC 1.10190</strain>
    </source>
</reference>
<dbReference type="Proteomes" id="UP000184226">
    <property type="component" value="Unassembled WGS sequence"/>
</dbReference>
<keyword evidence="3" id="KW-0408">Iron</keyword>
<dbReference type="PANTHER" id="PTHR24960:SF71">
    <property type="entry name" value="BSR3197 PROTEIN"/>
    <property type="match status" value="1"/>
</dbReference>
<dbReference type="InterPro" id="IPR017900">
    <property type="entry name" value="4Fe4S_Fe_S_CS"/>
</dbReference>
<keyword evidence="4" id="KW-0411">Iron-sulfur</keyword>
<dbReference type="GO" id="GO:0046872">
    <property type="term" value="F:metal ion binding"/>
    <property type="evidence" value="ECO:0007669"/>
    <property type="project" value="UniProtKB-KW"/>
</dbReference>
<feature type="domain" description="4Fe-4S ferredoxin-type" evidence="5">
    <location>
        <begin position="30"/>
        <end position="62"/>
    </location>
</feature>
<evidence type="ECO:0000259" key="5">
    <source>
        <dbReference type="PROSITE" id="PS51379"/>
    </source>
</evidence>
<evidence type="ECO:0000313" key="6">
    <source>
        <dbReference type="EMBL" id="SHI08084.1"/>
    </source>
</evidence>
<keyword evidence="2" id="KW-0479">Metal-binding</keyword>
<dbReference type="EMBL" id="FQXE01000008">
    <property type="protein sequence ID" value="SHI08084.1"/>
    <property type="molecule type" value="Genomic_DNA"/>
</dbReference>
<dbReference type="OrthoDB" id="9781785at2"/>
<dbReference type="SUPFAM" id="SSF54862">
    <property type="entry name" value="4Fe-4S ferredoxins"/>
    <property type="match status" value="1"/>
</dbReference>
<protein>
    <submittedName>
        <fullName evidence="6">4Fe-4S dicluster domain-containing protein</fullName>
    </submittedName>
</protein>
<dbReference type="RefSeq" id="WP_143161003.1">
    <property type="nucleotide sequence ID" value="NZ_FQXE01000008.1"/>
</dbReference>
<evidence type="ECO:0000256" key="1">
    <source>
        <dbReference type="ARBA" id="ARBA00022485"/>
    </source>
</evidence>
<gene>
    <name evidence="6" type="ORF">SAMN04488135_108133</name>
</gene>
<dbReference type="PROSITE" id="PS00198">
    <property type="entry name" value="4FE4S_FER_1"/>
    <property type="match status" value="1"/>
</dbReference>
<keyword evidence="1" id="KW-0004">4Fe-4S</keyword>